<proteinExistence type="predicted"/>
<reference evidence="2" key="1">
    <citation type="submission" date="2016-10" db="EMBL/GenBank/DDBJ databases">
        <authorList>
            <person name="Varghese N."/>
            <person name="Submissions S."/>
        </authorList>
    </citation>
    <scope>NUCLEOTIDE SEQUENCE [LARGE SCALE GENOMIC DNA]</scope>
    <source>
        <strain evidence="2">S7</strain>
    </source>
</reference>
<protein>
    <recommendedName>
        <fullName evidence="3">Phage protein D</fullName>
    </recommendedName>
</protein>
<organism evidence="1 2">
    <name type="scientific">Salibacterium halotolerans</name>
    <dbReference type="NCBI Taxonomy" id="1884432"/>
    <lineage>
        <taxon>Bacteria</taxon>
        <taxon>Bacillati</taxon>
        <taxon>Bacillota</taxon>
        <taxon>Bacilli</taxon>
        <taxon>Bacillales</taxon>
        <taxon>Bacillaceae</taxon>
    </lineage>
</organism>
<evidence type="ECO:0008006" key="3">
    <source>
        <dbReference type="Google" id="ProtNLM"/>
    </source>
</evidence>
<dbReference type="OrthoDB" id="9815473at2"/>
<dbReference type="Pfam" id="PF05954">
    <property type="entry name" value="Phage_GPD"/>
    <property type="match status" value="1"/>
</dbReference>
<evidence type="ECO:0000313" key="2">
    <source>
        <dbReference type="Proteomes" id="UP000198892"/>
    </source>
</evidence>
<dbReference type="STRING" id="1884432.SAMN05518683_102297"/>
<sequence>MDPRHAFVKVDYQGVNIDEAIRPDIKSFSYTDNASGEFDDISIKLKDDHRRWSTDWFPQKGDIIDASLIAENWTKNGDRKRLPCGRFFVDEPKFSGPPREVSIDAIGAPLNNNFTDRERSKTWRNTTLRDIASEISSRSELTLQYIGDENPSLDEIEQSEEPDYSFLANLCDEEAKAIKVTDQKIIIFDEQEFEQRDAVDTYRESADRVLDYSFDTSLTNTAYDAVEISYYDPKKGENIQHLYAITDITEDSKVFKMSSKVSTGEDARRIAQKKLRTLNKREITGSITILGNPELAAGACIILQDFGVFDGKAFIEKITHDLPGYRNNVEFRLV</sequence>
<keyword evidence="2" id="KW-1185">Reference proteome</keyword>
<dbReference type="EMBL" id="FOXD01000002">
    <property type="protein sequence ID" value="SFP11402.1"/>
    <property type="molecule type" value="Genomic_DNA"/>
</dbReference>
<gene>
    <name evidence="1" type="ORF">SAMN05518683_102297</name>
</gene>
<evidence type="ECO:0000313" key="1">
    <source>
        <dbReference type="EMBL" id="SFP11402.1"/>
    </source>
</evidence>
<dbReference type="SUPFAM" id="SSF69279">
    <property type="entry name" value="Phage tail proteins"/>
    <property type="match status" value="1"/>
</dbReference>
<name>A0A1I5MP78_9BACI</name>
<dbReference type="Proteomes" id="UP000198892">
    <property type="component" value="Unassembled WGS sequence"/>
</dbReference>
<accession>A0A1I5MP78</accession>
<dbReference type="AlphaFoldDB" id="A0A1I5MP78"/>